<proteinExistence type="predicted"/>
<keyword evidence="1" id="KW-0378">Hydrolase</keyword>
<evidence type="ECO:0000259" key="4">
    <source>
        <dbReference type="SMART" id="SM01178"/>
    </source>
</evidence>
<feature type="domain" description="ATP-dependent rRNA helicase SPB4-like C-terminal extension" evidence="4">
    <location>
        <begin position="13"/>
        <end position="78"/>
    </location>
</feature>
<keyword evidence="2" id="KW-0067">ATP-binding</keyword>
<sequence length="218" mass="25745">SVIPKSAEQCASSLHHHFEEYVNATEERVEQARQAYLSFIRYYASFSREWKYLFHVKNIHRGHVAKSFGLKSLPDESNNHTLNERKGTFASLSNRRKPIALNDKKPTETNDEKDDEDENDEKDDKDDKDEKNGNNENNEEPTVSLKTEKKSLFDRPLFSYNIKPRPRFRNFSHISEYGNGLELITKSHKKKDKVDEFLEKKRERNTLKRLHGRKKTFD</sequence>
<evidence type="ECO:0000256" key="1">
    <source>
        <dbReference type="ARBA" id="ARBA00022801"/>
    </source>
</evidence>
<reference evidence="5" key="1">
    <citation type="submission" date="2021-02" db="EMBL/GenBank/DDBJ databases">
        <authorList>
            <person name="Nowell W R."/>
        </authorList>
    </citation>
    <scope>NUCLEOTIDE SEQUENCE</scope>
</reference>
<evidence type="ECO:0000256" key="3">
    <source>
        <dbReference type="SAM" id="MobiDB-lite"/>
    </source>
</evidence>
<dbReference type="EMBL" id="CAJOBH010185142">
    <property type="protein sequence ID" value="CAF4949828.1"/>
    <property type="molecule type" value="Genomic_DNA"/>
</dbReference>
<accession>A0A8S3CRE0</accession>
<evidence type="ECO:0000256" key="2">
    <source>
        <dbReference type="ARBA" id="ARBA00022806"/>
    </source>
</evidence>
<dbReference type="InterPro" id="IPR025313">
    <property type="entry name" value="SPB4-like_CTE"/>
</dbReference>
<dbReference type="Proteomes" id="UP000681967">
    <property type="component" value="Unassembled WGS sequence"/>
</dbReference>
<feature type="region of interest" description="Disordered" evidence="3">
    <location>
        <begin position="70"/>
        <end position="148"/>
    </location>
</feature>
<gene>
    <name evidence="5" type="ORF">BYL167_LOCUS53934</name>
</gene>
<feature type="compositionally biased region" description="Acidic residues" evidence="3">
    <location>
        <begin position="111"/>
        <end position="127"/>
    </location>
</feature>
<dbReference type="GO" id="GO:0016787">
    <property type="term" value="F:hydrolase activity"/>
    <property type="evidence" value="ECO:0007669"/>
    <property type="project" value="UniProtKB-KW"/>
</dbReference>
<evidence type="ECO:0000313" key="6">
    <source>
        <dbReference type="Proteomes" id="UP000681967"/>
    </source>
</evidence>
<dbReference type="GO" id="GO:0004386">
    <property type="term" value="F:helicase activity"/>
    <property type="evidence" value="ECO:0007669"/>
    <property type="project" value="UniProtKB-KW"/>
</dbReference>
<dbReference type="AlphaFoldDB" id="A0A8S3CRE0"/>
<evidence type="ECO:0000313" key="5">
    <source>
        <dbReference type="EMBL" id="CAF4949828.1"/>
    </source>
</evidence>
<dbReference type="SMART" id="SM01178">
    <property type="entry name" value="DUF4217"/>
    <property type="match status" value="1"/>
</dbReference>
<keyword evidence="2" id="KW-0547">Nucleotide-binding</keyword>
<keyword evidence="2" id="KW-0347">Helicase</keyword>
<name>A0A8S3CRE0_9BILA</name>
<feature type="non-terminal residue" evidence="5">
    <location>
        <position position="1"/>
    </location>
</feature>
<protein>
    <recommendedName>
        <fullName evidence="4">ATP-dependent rRNA helicase SPB4-like C-terminal extension domain-containing protein</fullName>
    </recommendedName>
</protein>
<dbReference type="Pfam" id="PF13959">
    <property type="entry name" value="CTE_SPB4"/>
    <property type="match status" value="1"/>
</dbReference>
<comment type="caution">
    <text evidence="5">The sequence shown here is derived from an EMBL/GenBank/DDBJ whole genome shotgun (WGS) entry which is preliminary data.</text>
</comment>
<feature type="compositionally biased region" description="Basic and acidic residues" evidence="3">
    <location>
        <begin position="73"/>
        <end position="87"/>
    </location>
</feature>
<organism evidence="5 6">
    <name type="scientific">Rotaria magnacalcarata</name>
    <dbReference type="NCBI Taxonomy" id="392030"/>
    <lineage>
        <taxon>Eukaryota</taxon>
        <taxon>Metazoa</taxon>
        <taxon>Spiralia</taxon>
        <taxon>Gnathifera</taxon>
        <taxon>Rotifera</taxon>
        <taxon>Eurotatoria</taxon>
        <taxon>Bdelloidea</taxon>
        <taxon>Philodinida</taxon>
        <taxon>Philodinidae</taxon>
        <taxon>Rotaria</taxon>
    </lineage>
</organism>